<comment type="caution">
    <text evidence="3">The sequence shown here is derived from an EMBL/GenBank/DDBJ whole genome shotgun (WGS) entry which is preliminary data.</text>
</comment>
<accession>A0ABS1LZ45</accession>
<evidence type="ECO:0000313" key="3">
    <source>
        <dbReference type="EMBL" id="MBL1073687.1"/>
    </source>
</evidence>
<dbReference type="PROSITE" id="PS01124">
    <property type="entry name" value="HTH_ARAC_FAMILY_2"/>
    <property type="match status" value="1"/>
</dbReference>
<dbReference type="Proteomes" id="UP000602198">
    <property type="component" value="Unassembled WGS sequence"/>
</dbReference>
<dbReference type="InterPro" id="IPR018060">
    <property type="entry name" value="HTH_AraC"/>
</dbReference>
<evidence type="ECO:0000256" key="1">
    <source>
        <dbReference type="ARBA" id="ARBA00023125"/>
    </source>
</evidence>
<evidence type="ECO:0000313" key="4">
    <source>
        <dbReference type="Proteomes" id="UP000602198"/>
    </source>
</evidence>
<dbReference type="Gene3D" id="1.10.10.60">
    <property type="entry name" value="Homeodomain-like"/>
    <property type="match status" value="1"/>
</dbReference>
<reference evidence="3 4" key="1">
    <citation type="submission" date="2021-01" db="EMBL/GenBank/DDBJ databases">
        <title>WGS of actinomycetes isolated from Thailand.</title>
        <authorList>
            <person name="Thawai C."/>
        </authorList>
    </citation>
    <scope>NUCLEOTIDE SEQUENCE [LARGE SCALE GENOMIC DNA]</scope>
    <source>
        <strain evidence="3 4">LPG 2</strain>
    </source>
</reference>
<name>A0ABS1LZ45_9NOCA</name>
<dbReference type="PANTHER" id="PTHR47894:SF1">
    <property type="entry name" value="HTH-TYPE TRANSCRIPTIONAL REGULATOR VQSM"/>
    <property type="match status" value="1"/>
</dbReference>
<evidence type="ECO:0000259" key="2">
    <source>
        <dbReference type="PROSITE" id="PS01124"/>
    </source>
</evidence>
<keyword evidence="1" id="KW-0238">DNA-binding</keyword>
<organism evidence="3 4">
    <name type="scientific">Nocardia acididurans</name>
    <dbReference type="NCBI Taxonomy" id="2802282"/>
    <lineage>
        <taxon>Bacteria</taxon>
        <taxon>Bacillati</taxon>
        <taxon>Actinomycetota</taxon>
        <taxon>Actinomycetes</taxon>
        <taxon>Mycobacteriales</taxon>
        <taxon>Nocardiaceae</taxon>
        <taxon>Nocardia</taxon>
    </lineage>
</organism>
<dbReference type="PANTHER" id="PTHR47894">
    <property type="entry name" value="HTH-TYPE TRANSCRIPTIONAL REGULATOR GADX"/>
    <property type="match status" value="1"/>
</dbReference>
<dbReference type="EMBL" id="JAERRJ010000002">
    <property type="protein sequence ID" value="MBL1073687.1"/>
    <property type="molecule type" value="Genomic_DNA"/>
</dbReference>
<sequence length="289" mass="32171">MLTDQHAFVPTRDYVRLWRPFEHATDDPDIALRVAAASAQGTHGLFGHLFATAPTLGAAMQLYTGPHVGLISSHIRFDLWTPNEQETVFSGPTGSSVELYYETARFGLSGLIVRARRLTGQAIRPVRVSFRCPPPRHSGVYSEIFDCPVDFDAPVDAMTFRSADLALPLRTADPSLAAMLRHYAAILPAPPLRPTQWTDRFEREVDSALTEGNATLELVARRLAVSPRTLQRRLADGGTTWRRELERARHRRLQAAATASLTRGEQASLLGYADTASMRRALRRWASRN</sequence>
<gene>
    <name evidence="3" type="ORF">JK358_04710</name>
</gene>
<protein>
    <submittedName>
        <fullName evidence="3">AraC family transcriptional regulator ligand-binding domain-containing protein</fullName>
    </submittedName>
</protein>
<keyword evidence="4" id="KW-1185">Reference proteome</keyword>
<proteinExistence type="predicted"/>
<dbReference type="InterPro" id="IPR032687">
    <property type="entry name" value="AraC-type_N"/>
</dbReference>
<feature type="domain" description="HTH araC/xylS-type" evidence="2">
    <location>
        <begin position="199"/>
        <end position="289"/>
    </location>
</feature>
<dbReference type="Pfam" id="PF12625">
    <property type="entry name" value="Arabinose_bd"/>
    <property type="match status" value="1"/>
</dbReference>